<protein>
    <submittedName>
        <fullName evidence="2">Uncharacterized protein</fullName>
    </submittedName>
</protein>
<feature type="compositionally biased region" description="Low complexity" evidence="1">
    <location>
        <begin position="2070"/>
        <end position="2087"/>
    </location>
</feature>
<feature type="region of interest" description="Disordered" evidence="1">
    <location>
        <begin position="1512"/>
        <end position="1819"/>
    </location>
</feature>
<dbReference type="VEuPathDB" id="FungiDB:UMAG_02049"/>
<feature type="region of interest" description="Disordered" evidence="1">
    <location>
        <begin position="1368"/>
        <end position="1413"/>
    </location>
</feature>
<dbReference type="EMBL" id="CM003144">
    <property type="protein sequence ID" value="KIS69509.1"/>
    <property type="molecule type" value="Genomic_DNA"/>
</dbReference>
<feature type="compositionally biased region" description="Polar residues" evidence="1">
    <location>
        <begin position="857"/>
        <end position="890"/>
    </location>
</feature>
<dbReference type="GeneID" id="23562891"/>
<accession>A0A0D1DZR5</accession>
<feature type="compositionally biased region" description="Basic and acidic residues" evidence="1">
    <location>
        <begin position="1757"/>
        <end position="1770"/>
    </location>
</feature>
<feature type="region of interest" description="Disordered" evidence="1">
    <location>
        <begin position="219"/>
        <end position="364"/>
    </location>
</feature>
<feature type="region of interest" description="Disordered" evidence="1">
    <location>
        <begin position="542"/>
        <end position="764"/>
    </location>
</feature>
<feature type="region of interest" description="Disordered" evidence="1">
    <location>
        <begin position="1"/>
        <end position="49"/>
    </location>
</feature>
<feature type="region of interest" description="Disordered" evidence="1">
    <location>
        <begin position="1453"/>
        <end position="1476"/>
    </location>
</feature>
<dbReference type="RefSeq" id="XP_011388432.1">
    <property type="nucleotide sequence ID" value="XM_011390130.1"/>
</dbReference>
<evidence type="ECO:0000313" key="2">
    <source>
        <dbReference type="EMBL" id="KIS69509.1"/>
    </source>
</evidence>
<feature type="compositionally biased region" description="Low complexity" evidence="1">
    <location>
        <begin position="659"/>
        <end position="683"/>
    </location>
</feature>
<feature type="compositionally biased region" description="Polar residues" evidence="1">
    <location>
        <begin position="289"/>
        <end position="309"/>
    </location>
</feature>
<feature type="compositionally biased region" description="Polar residues" evidence="1">
    <location>
        <begin position="542"/>
        <end position="568"/>
    </location>
</feature>
<feature type="compositionally biased region" description="Basic and acidic residues" evidence="1">
    <location>
        <begin position="1652"/>
        <end position="1665"/>
    </location>
</feature>
<feature type="region of interest" description="Disordered" evidence="1">
    <location>
        <begin position="1130"/>
        <end position="1149"/>
    </location>
</feature>
<dbReference type="OrthoDB" id="3259825at2759"/>
<feature type="compositionally biased region" description="Low complexity" evidence="1">
    <location>
        <begin position="1524"/>
        <end position="1534"/>
    </location>
</feature>
<name>A0A0D1DZR5_MYCMD</name>
<evidence type="ECO:0000256" key="1">
    <source>
        <dbReference type="SAM" id="MobiDB-lite"/>
    </source>
</evidence>
<feature type="compositionally biased region" description="Acidic residues" evidence="1">
    <location>
        <begin position="1740"/>
        <end position="1749"/>
    </location>
</feature>
<proteinExistence type="predicted"/>
<feature type="region of interest" description="Disordered" evidence="1">
    <location>
        <begin position="2065"/>
        <end position="2087"/>
    </location>
</feature>
<feature type="compositionally biased region" description="Acidic residues" evidence="1">
    <location>
        <begin position="442"/>
        <end position="454"/>
    </location>
</feature>
<feature type="region of interest" description="Disordered" evidence="1">
    <location>
        <begin position="1836"/>
        <end position="1882"/>
    </location>
</feature>
<feature type="compositionally biased region" description="Polar residues" evidence="1">
    <location>
        <begin position="576"/>
        <end position="593"/>
    </location>
</feature>
<feature type="compositionally biased region" description="Polar residues" evidence="1">
    <location>
        <begin position="1555"/>
        <end position="1568"/>
    </location>
</feature>
<feature type="compositionally biased region" description="Polar residues" evidence="1">
    <location>
        <begin position="252"/>
        <end position="262"/>
    </location>
</feature>
<feature type="compositionally biased region" description="Basic residues" evidence="1">
    <location>
        <begin position="1"/>
        <end position="13"/>
    </location>
</feature>
<reference evidence="2 3" key="1">
    <citation type="journal article" date="2006" name="Nature">
        <title>Insights from the genome of the biotrophic fungal plant pathogen Ustilago maydis.</title>
        <authorList>
            <person name="Kamper J."/>
            <person name="Kahmann R."/>
            <person name="Bolker M."/>
            <person name="Ma L.J."/>
            <person name="Brefort T."/>
            <person name="Saville B.J."/>
            <person name="Banuett F."/>
            <person name="Kronstad J.W."/>
            <person name="Gold S.E."/>
            <person name="Muller O."/>
            <person name="Perlin M.H."/>
            <person name="Wosten H.A."/>
            <person name="de Vries R."/>
            <person name="Ruiz-Herrera J."/>
            <person name="Reynaga-Pena C.G."/>
            <person name="Snetselaar K."/>
            <person name="McCann M."/>
            <person name="Perez-Martin J."/>
            <person name="Feldbrugge M."/>
            <person name="Basse C.W."/>
            <person name="Steinberg G."/>
            <person name="Ibeas J.I."/>
            <person name="Holloman W."/>
            <person name="Guzman P."/>
            <person name="Farman M."/>
            <person name="Stajich J.E."/>
            <person name="Sentandreu R."/>
            <person name="Gonzalez-Prieto J.M."/>
            <person name="Kennell J.C."/>
            <person name="Molina L."/>
            <person name="Schirawski J."/>
            <person name="Mendoza-Mendoza A."/>
            <person name="Greilinger D."/>
            <person name="Munch K."/>
            <person name="Rossel N."/>
            <person name="Scherer M."/>
            <person name="Vranes M."/>
            <person name="Ladendorf O."/>
            <person name="Vincon V."/>
            <person name="Fuchs U."/>
            <person name="Sandrock B."/>
            <person name="Meng S."/>
            <person name="Ho E.C."/>
            <person name="Cahill M.J."/>
            <person name="Boyce K.J."/>
            <person name="Klose J."/>
            <person name="Klosterman S.J."/>
            <person name="Deelstra H.J."/>
            <person name="Ortiz-Castellanos L."/>
            <person name="Li W."/>
            <person name="Sanchez-Alonso P."/>
            <person name="Schreier P.H."/>
            <person name="Hauser-Hahn I."/>
            <person name="Vaupel M."/>
            <person name="Koopmann E."/>
            <person name="Friedrich G."/>
            <person name="Voss H."/>
            <person name="Schluter T."/>
            <person name="Margolis J."/>
            <person name="Platt D."/>
            <person name="Swimmer C."/>
            <person name="Gnirke A."/>
            <person name="Chen F."/>
            <person name="Vysotskaia V."/>
            <person name="Mannhaupt G."/>
            <person name="Guldener U."/>
            <person name="Munsterkotter M."/>
            <person name="Haase D."/>
            <person name="Oesterheld M."/>
            <person name="Mewes H.W."/>
            <person name="Mauceli E.W."/>
            <person name="DeCaprio D."/>
            <person name="Wade C.M."/>
            <person name="Butler J."/>
            <person name="Young S."/>
            <person name="Jaffe D.B."/>
            <person name="Calvo S."/>
            <person name="Nusbaum C."/>
            <person name="Galagan J."/>
            <person name="Birren B.W."/>
        </authorList>
    </citation>
    <scope>NUCLEOTIDE SEQUENCE [LARGE SCALE GENOMIC DNA]</scope>
    <source>
        <strain evidence="3">DSM 14603 / FGSC 9021 / UM521</strain>
    </source>
</reference>
<feature type="compositionally biased region" description="Basic and acidic residues" evidence="1">
    <location>
        <begin position="310"/>
        <end position="327"/>
    </location>
</feature>
<feature type="region of interest" description="Disordered" evidence="1">
    <location>
        <begin position="1974"/>
        <end position="2014"/>
    </location>
</feature>
<feature type="region of interest" description="Disordered" evidence="1">
    <location>
        <begin position="399"/>
        <end position="429"/>
    </location>
</feature>
<feature type="compositionally biased region" description="Polar residues" evidence="1">
    <location>
        <begin position="1615"/>
        <end position="1631"/>
    </location>
</feature>
<feature type="compositionally biased region" description="Low complexity" evidence="1">
    <location>
        <begin position="1702"/>
        <end position="1713"/>
    </location>
</feature>
<feature type="compositionally biased region" description="Polar residues" evidence="1">
    <location>
        <begin position="613"/>
        <end position="630"/>
    </location>
</feature>
<evidence type="ECO:0000313" key="3">
    <source>
        <dbReference type="Proteomes" id="UP000000561"/>
    </source>
</evidence>
<feature type="compositionally biased region" description="Polar residues" evidence="1">
    <location>
        <begin position="1729"/>
        <end position="1739"/>
    </location>
</feature>
<feature type="compositionally biased region" description="Low complexity" evidence="1">
    <location>
        <begin position="1223"/>
        <end position="1234"/>
    </location>
</feature>
<keyword evidence="3" id="KW-1185">Reference proteome</keyword>
<dbReference type="Proteomes" id="UP000000561">
    <property type="component" value="Chromosome 5"/>
</dbReference>
<feature type="compositionally biased region" description="Polar residues" evidence="1">
    <location>
        <begin position="916"/>
        <end position="929"/>
    </location>
</feature>
<feature type="compositionally biased region" description="Polar residues" evidence="1">
    <location>
        <begin position="745"/>
        <end position="762"/>
    </location>
</feature>
<feature type="region of interest" description="Disordered" evidence="1">
    <location>
        <begin position="851"/>
        <end position="945"/>
    </location>
</feature>
<feature type="region of interest" description="Disordered" evidence="1">
    <location>
        <begin position="55"/>
        <end position="74"/>
    </location>
</feature>
<organism evidence="2 3">
    <name type="scientific">Mycosarcoma maydis</name>
    <name type="common">Corn smut fungus</name>
    <name type="synonym">Ustilago maydis</name>
    <dbReference type="NCBI Taxonomy" id="5270"/>
    <lineage>
        <taxon>Eukaryota</taxon>
        <taxon>Fungi</taxon>
        <taxon>Dikarya</taxon>
        <taxon>Basidiomycota</taxon>
        <taxon>Ustilaginomycotina</taxon>
        <taxon>Ustilaginomycetes</taxon>
        <taxon>Ustilaginales</taxon>
        <taxon>Ustilaginaceae</taxon>
        <taxon>Mycosarcoma</taxon>
    </lineage>
</organism>
<feature type="compositionally biased region" description="Polar residues" evidence="1">
    <location>
        <begin position="1402"/>
        <end position="1413"/>
    </location>
</feature>
<sequence length="2203" mass="234057">MINPFRKRHHRKAAAPAQAGPSSPPPTDYANFSSGSKLPPRPGIFIASAPALPRSSASFRQKHQAAAATPTRDSVAATQSAASQQQQSLDHVLPPASDYRQSLIMPHLTRRFTLLRAPDGSLVSPEAMRAHLRAQRARARAANLALGSGTAHQFDFLTEDEENEIIEQLKAQALAEGRDFDRERSMNVTTADSWHNGYAAGTDGFGSWGSVPTNNPDKLSSLTDSLGDLSSSNLNHPSTSTGASSSAWSPTRNPGGSSFTGRSTERDNACFRTVKRERKISRPDESLPSPLNSAVEPSQNTTLTSASTKSEQRSPDAARSQPEKAHDNSMPGAFATFQDGHTTRHSSPTKHSNESSDPKPFLDVSVTSKDSNLLTTLSPEAFKRVSTALNEVFGLIASERGPSPSVRVGSADGSGARRHRSSGDSDANSFASAVSNVRALDAEQEQQSQDDGDGTADRTITGTQPSLDAVHIEQGRLAVPSPLPGPIPGSLPPSLAEFAPEMTESQTLRQIPSLTTSESAQTLTDAETATDDLMLAPNAASAQHLSVSRHSVTDSTLTYPSERSSTATARDPQVGPSRTISTASTVDALQTASHELPITEVRTASARPAELPSANQGPSDNAMHQANVVATGNRGPLATRPDRTPEMDSSATLASPARSTLSRGDSLVSSSSIRSSLTAPSASYQGTHSRKSSADKLALARAMAPHPHLREQPSLSSIRRNFQKHNRSATGSSEGSLLGTHASRRSSGAISPSPVLSRSARSPNYFPPPPSSASMYDYASGFKPPSAVSPAAAAALQSMTNQASQVSPPVQGFAAEASSAFGSAQNMRSSASTGQSVPSPYVSSLAAFPSGSDRAAATSSPETGATSISLHQRNASLTSTKQPAKTQSARISVADDGLSPSMYAPRPAPLPAIVSLSPSATPSQSNTDGNGLMPQHPSDPEHSDKWRTVYGYKTADAASLHDSAENASVNANEEEDLWAKMALASEVKKAERPISNFPPNMAEERLASTGITLDQIAQFQDRLVQTASGREELPPVPRISTGNRARSEHKQQRFAVAKSLGLASPNLVSDAGADWSKSAESPRTVDNRAFAGSNAVAVDTGHHAPIHRSLSSSLAQEPPVSPRAVMYDVTTSHRPTSPPLHSRNASLNGLPNLLELNGAIGRRNRESISLSQAVDQASRLPRHPAFDAAQISEDPESSIDQDSQYATAINPVQDHPFNAGYTSPSLGSGSLRSGNTFTFPRKSSEAGVGDSPRHHAQPFPPEQIWDRYGPQQEEMTSGLSNTGLAAIDGYQGSDPTRLLDDIAAQTSAATRALKGTADGSVATPPFRTKSISRKKSFKKFSKQISSPQLISTTQKLDHATQLRPSLEMPNTQTWGSRWPNRSPGWGSIGPSGGEGTRRHAKASQSVPSQMSSFGKSSLYFHRRRSSSFGHEASPDESFGTPEGEISDTLVSAEQTGSDQAAHVHPNHPYMNGGANGGSLSRLLSKIKSRKNEHGFGGATIEPFPPELSTAARAPEFSSQPQPQPLQHQQRPTTPELSSLVAVESRTLPRMPPSPSSTDQGSNLRSPTSPRHPLIDSTSLPRSRTKKRTPIVLKRESEVILPGDTGYVPNAMIGGSSEQRATPLAEQQTEGSASPKAHTAAKTNAVAIEESDRENTTDTTLEKFTERTSYSQNGNLITLAPPTGSSKDNDEAATPRAASPKPAGDAGLTAGAAAIDKQPEDAEDADETITKFTSSSQPQTIEEDMPEGTEPESVAPDRSIDARKSLRDTIVRRTIIIPAGIDFGDQRRPLFGSSRKSRRFASIEDQPVPNSDEVTKSFHFGSPTVLDDAALPVQENLSHQDSQNDADEQQQSQQGEDLPTLGSDQMLHPDSGTDGPSRSNRASRVESCYAGSLYDMYIGGGVNGEDTEFGSPESDLADISRARRSMAIRASRMPETRRHIEVTERADGSVVWQVIAGLADRGSVYSDFDARSSKHLSDASGSGAAAMADEGATEEETFSGAPFRTPAGLTDDDSRSFFTRPRAIAAKTTQLHHPAFSLDTNQPLPLLPLSKGQEVREDVFEIANPPNMAANSFDTDPTSSSSASSARNATASPTRIVYHNDAQLASLLDVLAQGKDSAKFQFHIGPNRSSMYQASTGAEQHLNGGASEDAVADSDASLLDAKRVSSPWSKHEGVLDANDIESHRSRVEAEIYTLLNRHALVGRE</sequence>
<feature type="compositionally biased region" description="Low complexity" evidence="1">
    <location>
        <begin position="219"/>
        <end position="251"/>
    </location>
</feature>
<dbReference type="OMA" id="FEIANPP"/>
<feature type="compositionally biased region" description="Polar residues" evidence="1">
    <location>
        <begin position="1666"/>
        <end position="1675"/>
    </location>
</feature>
<dbReference type="eggNOG" id="ENOG502SEGB">
    <property type="taxonomic scope" value="Eukaryota"/>
</dbReference>
<gene>
    <name evidence="2" type="ORF">UMAG_02049</name>
</gene>
<feature type="compositionally biased region" description="Low complexity" evidence="1">
    <location>
        <begin position="1977"/>
        <end position="1989"/>
    </location>
</feature>
<feature type="region of interest" description="Disordered" evidence="1">
    <location>
        <begin position="1213"/>
        <end position="1265"/>
    </location>
</feature>
<feature type="region of interest" description="Disordered" evidence="1">
    <location>
        <begin position="441"/>
        <end position="467"/>
    </location>
</feature>
<dbReference type="KEGG" id="uma:UMAG_02049"/>
<dbReference type="InParanoid" id="A0A0D1DZR5"/>